<organism evidence="5 6">
    <name type="scientific">Cephalotus follicularis</name>
    <name type="common">Albany pitcher plant</name>
    <dbReference type="NCBI Taxonomy" id="3775"/>
    <lineage>
        <taxon>Eukaryota</taxon>
        <taxon>Viridiplantae</taxon>
        <taxon>Streptophyta</taxon>
        <taxon>Embryophyta</taxon>
        <taxon>Tracheophyta</taxon>
        <taxon>Spermatophyta</taxon>
        <taxon>Magnoliopsida</taxon>
        <taxon>eudicotyledons</taxon>
        <taxon>Gunneridae</taxon>
        <taxon>Pentapetalae</taxon>
        <taxon>rosids</taxon>
        <taxon>fabids</taxon>
        <taxon>Oxalidales</taxon>
        <taxon>Cephalotaceae</taxon>
        <taxon>Cephalotus</taxon>
    </lineage>
</organism>
<evidence type="ECO:0000256" key="3">
    <source>
        <dbReference type="SAM" id="MobiDB-lite"/>
    </source>
</evidence>
<comment type="caution">
    <text evidence="5">The sequence shown here is derived from an EMBL/GenBank/DDBJ whole genome shotgun (WGS) entry which is preliminary data.</text>
</comment>
<dbReference type="GO" id="GO:0000379">
    <property type="term" value="P:tRNA-type intron splice site recognition and cleavage"/>
    <property type="evidence" value="ECO:0007669"/>
    <property type="project" value="TreeGrafter"/>
</dbReference>
<sequence length="268" mass="30587">METDDWESCPSDMSDNESCLQDKDASELDNYTSASQHKLQFRSDVSVARWINKMGMAEVMEKKGRLWTTTGIVRSGKTYCFIEETLFLAEIGALHLLDDNDTRLSLRDIYKKVAEEKSGCCWERFEVYRHLKSLGYIIRWHSVPWSIKTPKGDNLNNETVYVQSTPEGNGVMGIDSKDKSFNVELFSSMQINEVRPVFDVFLPNSKFKKSSPGDPSFVLCLTSGYPQSKAEVEIIERRCGSIPLKFCHVEHGRVSFFSIDRVELPVLP</sequence>
<dbReference type="GO" id="GO:0000214">
    <property type="term" value="C:tRNA-intron endonuclease complex"/>
    <property type="evidence" value="ECO:0007669"/>
    <property type="project" value="TreeGrafter"/>
</dbReference>
<feature type="domain" description="tRNA-splicing endonuclease subunit Sen54 N-terminal" evidence="4">
    <location>
        <begin position="34"/>
        <end position="96"/>
    </location>
</feature>
<keyword evidence="2" id="KW-0819">tRNA processing</keyword>
<keyword evidence="6" id="KW-1185">Reference proteome</keyword>
<dbReference type="PANTHER" id="PTHR21027">
    <property type="entry name" value="TRNA-SPLICING ENDONUCLEASE SUBUNIT SEN54"/>
    <property type="match status" value="1"/>
</dbReference>
<dbReference type="Proteomes" id="UP000187406">
    <property type="component" value="Unassembled WGS sequence"/>
</dbReference>
<evidence type="ECO:0000313" key="5">
    <source>
        <dbReference type="EMBL" id="GAV90952.1"/>
    </source>
</evidence>
<dbReference type="InParanoid" id="A0A1Q3DES8"/>
<evidence type="ECO:0000259" key="4">
    <source>
        <dbReference type="Pfam" id="PF12928"/>
    </source>
</evidence>
<gene>
    <name evidence="5" type="ORF">CFOL_v3_34352</name>
</gene>
<dbReference type="STRING" id="3775.A0A1Q3DES8"/>
<dbReference type="InterPro" id="IPR024337">
    <property type="entry name" value="tRNA_splic_suSen54"/>
</dbReference>
<proteinExistence type="inferred from homology"/>
<feature type="region of interest" description="Disordered" evidence="3">
    <location>
        <begin position="1"/>
        <end position="21"/>
    </location>
</feature>
<dbReference type="Pfam" id="PF12928">
    <property type="entry name" value="tRNA_int_end_N2"/>
    <property type="match status" value="1"/>
</dbReference>
<reference evidence="6" key="1">
    <citation type="submission" date="2016-04" db="EMBL/GenBank/DDBJ databases">
        <title>Cephalotus genome sequencing.</title>
        <authorList>
            <person name="Fukushima K."/>
            <person name="Hasebe M."/>
            <person name="Fang X."/>
        </authorList>
    </citation>
    <scope>NUCLEOTIDE SEQUENCE [LARGE SCALE GENOMIC DNA]</scope>
    <source>
        <strain evidence="6">cv. St1</strain>
    </source>
</reference>
<protein>
    <submittedName>
        <fullName evidence="5">tRNA_int_end_N2 domain-containing protein</fullName>
    </submittedName>
</protein>
<dbReference type="InterPro" id="IPR024336">
    <property type="entry name" value="tRNA_splic_suSen54_N"/>
</dbReference>
<dbReference type="AlphaFoldDB" id="A0A1Q3DES8"/>
<name>A0A1Q3DES8_CEPFO</name>
<dbReference type="PANTHER" id="PTHR21027:SF1">
    <property type="entry name" value="TRNA-SPLICING ENDONUCLEASE SUBUNIT SEN54"/>
    <property type="match status" value="1"/>
</dbReference>
<evidence type="ECO:0000313" key="6">
    <source>
        <dbReference type="Proteomes" id="UP000187406"/>
    </source>
</evidence>
<evidence type="ECO:0000256" key="1">
    <source>
        <dbReference type="ARBA" id="ARBA00005736"/>
    </source>
</evidence>
<comment type="similarity">
    <text evidence="1">Belongs to the SEN54 family.</text>
</comment>
<evidence type="ECO:0000256" key="2">
    <source>
        <dbReference type="ARBA" id="ARBA00022694"/>
    </source>
</evidence>
<accession>A0A1Q3DES8</accession>
<dbReference type="EMBL" id="BDDD01006782">
    <property type="protein sequence ID" value="GAV90952.1"/>
    <property type="molecule type" value="Genomic_DNA"/>
</dbReference>
<dbReference type="FunCoup" id="A0A1Q3DES8">
    <property type="interactions" value="164"/>
</dbReference>
<dbReference type="OrthoDB" id="408683at2759"/>